<proteinExistence type="predicted"/>
<protein>
    <submittedName>
        <fullName evidence="1">Uncharacterized protein</fullName>
    </submittedName>
</protein>
<organism evidence="1 2">
    <name type="scientific">Prorocentrum cordatum</name>
    <dbReference type="NCBI Taxonomy" id="2364126"/>
    <lineage>
        <taxon>Eukaryota</taxon>
        <taxon>Sar</taxon>
        <taxon>Alveolata</taxon>
        <taxon>Dinophyceae</taxon>
        <taxon>Prorocentrales</taxon>
        <taxon>Prorocentraceae</taxon>
        <taxon>Prorocentrum</taxon>
    </lineage>
</organism>
<gene>
    <name evidence="1" type="ORF">PCOR1329_LOCUS28727</name>
</gene>
<name>A0ABN9SD68_9DINO</name>
<feature type="non-terminal residue" evidence="1">
    <location>
        <position position="1"/>
    </location>
</feature>
<dbReference type="EMBL" id="CAUYUJ010010662">
    <property type="protein sequence ID" value="CAK0829943.1"/>
    <property type="molecule type" value="Genomic_DNA"/>
</dbReference>
<evidence type="ECO:0000313" key="2">
    <source>
        <dbReference type="Proteomes" id="UP001189429"/>
    </source>
</evidence>
<keyword evidence="2" id="KW-1185">Reference proteome</keyword>
<comment type="caution">
    <text evidence="1">The sequence shown here is derived from an EMBL/GenBank/DDBJ whole genome shotgun (WGS) entry which is preliminary data.</text>
</comment>
<accession>A0ABN9SD68</accession>
<evidence type="ECO:0000313" key="1">
    <source>
        <dbReference type="EMBL" id="CAK0829943.1"/>
    </source>
</evidence>
<dbReference type="Proteomes" id="UP001189429">
    <property type="component" value="Unassembled WGS sequence"/>
</dbReference>
<sequence length="57" mass="6120">EGFDQARIQVNVDPSKGAHFWVAGDVTDPKNRSHPWIKCGGLVAAWESAQAAAGWGE</sequence>
<reference evidence="1" key="1">
    <citation type="submission" date="2023-10" db="EMBL/GenBank/DDBJ databases">
        <authorList>
            <person name="Chen Y."/>
            <person name="Shah S."/>
            <person name="Dougan E. K."/>
            <person name="Thang M."/>
            <person name="Chan C."/>
        </authorList>
    </citation>
    <scope>NUCLEOTIDE SEQUENCE [LARGE SCALE GENOMIC DNA]</scope>
</reference>